<reference evidence="2 3" key="1">
    <citation type="journal article" date="2019" name="Commun. Biol.">
        <title>The bagworm genome reveals a unique fibroin gene that provides high tensile strength.</title>
        <authorList>
            <person name="Kono N."/>
            <person name="Nakamura H."/>
            <person name="Ohtoshi R."/>
            <person name="Tomita M."/>
            <person name="Numata K."/>
            <person name="Arakawa K."/>
        </authorList>
    </citation>
    <scope>NUCLEOTIDE SEQUENCE [LARGE SCALE GENOMIC DNA]</scope>
</reference>
<evidence type="ECO:0000313" key="2">
    <source>
        <dbReference type="EMBL" id="GBP89804.1"/>
    </source>
</evidence>
<dbReference type="Proteomes" id="UP000299102">
    <property type="component" value="Unassembled WGS sequence"/>
</dbReference>
<gene>
    <name evidence="2" type="ORF">EVAR_64782_1</name>
</gene>
<sequence>MPHLDSAAEKIHRSHDEGSAKKCHHDNVQCAVIVRVILRGRNGVAEVCLTRTQLVARSDLLHRFLR</sequence>
<comment type="caution">
    <text evidence="2">The sequence shown here is derived from an EMBL/GenBank/DDBJ whole genome shotgun (WGS) entry which is preliminary data.</text>
</comment>
<evidence type="ECO:0000313" key="3">
    <source>
        <dbReference type="Proteomes" id="UP000299102"/>
    </source>
</evidence>
<keyword evidence="3" id="KW-1185">Reference proteome</keyword>
<name>A0A4C1ZRP1_EUMVA</name>
<accession>A0A4C1ZRP1</accession>
<proteinExistence type="predicted"/>
<dbReference type="EMBL" id="BGZK01002031">
    <property type="protein sequence ID" value="GBP89804.1"/>
    <property type="molecule type" value="Genomic_DNA"/>
</dbReference>
<evidence type="ECO:0000256" key="1">
    <source>
        <dbReference type="SAM" id="MobiDB-lite"/>
    </source>
</evidence>
<organism evidence="2 3">
    <name type="scientific">Eumeta variegata</name>
    <name type="common">Bagworm moth</name>
    <name type="synonym">Eumeta japonica</name>
    <dbReference type="NCBI Taxonomy" id="151549"/>
    <lineage>
        <taxon>Eukaryota</taxon>
        <taxon>Metazoa</taxon>
        <taxon>Ecdysozoa</taxon>
        <taxon>Arthropoda</taxon>
        <taxon>Hexapoda</taxon>
        <taxon>Insecta</taxon>
        <taxon>Pterygota</taxon>
        <taxon>Neoptera</taxon>
        <taxon>Endopterygota</taxon>
        <taxon>Lepidoptera</taxon>
        <taxon>Glossata</taxon>
        <taxon>Ditrysia</taxon>
        <taxon>Tineoidea</taxon>
        <taxon>Psychidae</taxon>
        <taxon>Oiketicinae</taxon>
        <taxon>Eumeta</taxon>
    </lineage>
</organism>
<feature type="region of interest" description="Disordered" evidence="1">
    <location>
        <begin position="1"/>
        <end position="21"/>
    </location>
</feature>
<protein>
    <submittedName>
        <fullName evidence="2">Uncharacterized protein</fullName>
    </submittedName>
</protein>
<dbReference type="AlphaFoldDB" id="A0A4C1ZRP1"/>
<feature type="compositionally biased region" description="Basic and acidic residues" evidence="1">
    <location>
        <begin position="1"/>
        <end position="20"/>
    </location>
</feature>